<proteinExistence type="predicted"/>
<evidence type="ECO:0000313" key="1">
    <source>
        <dbReference type="EMBL" id="ABC59117.1"/>
    </source>
</evidence>
<keyword evidence="1" id="KW-0614">Plasmid</keyword>
<name>Q2MLT7_PLARO</name>
<dbReference type="AlphaFoldDB" id="Q2MLT7"/>
<accession>Q2MLT7</accession>
<organism evidence="1">
    <name type="scientific">Planobispora rosea</name>
    <dbReference type="NCBI Taxonomy" id="35762"/>
    <lineage>
        <taxon>Bacteria</taxon>
        <taxon>Bacillati</taxon>
        <taxon>Actinomycetota</taxon>
        <taxon>Actinomycetes</taxon>
        <taxon>Streptosporangiales</taxon>
        <taxon>Streptosporangiaceae</taxon>
        <taxon>Planobispora</taxon>
    </lineage>
</organism>
<reference evidence="1" key="1">
    <citation type="submission" date="2005-11" db="EMBL/GenBank/DDBJ databases">
        <title>Complete nucleotide sequence of Planobispora linear plasmid pPR2.</title>
        <authorList>
            <person name="Yang Y."/>
            <person name="Qin Z."/>
        </authorList>
    </citation>
    <scope>NUCLEOTIDE SEQUENCE</scope>
    <source>
        <plasmid evidence="1">pPR2</plasmid>
    </source>
</reference>
<dbReference type="EMBL" id="DQ302475">
    <property type="protein sequence ID" value="ABC59117.1"/>
    <property type="molecule type" value="Genomic_DNA"/>
</dbReference>
<gene>
    <name evidence="1" type="ORF">pPR2.1c</name>
</gene>
<geneLocation type="plasmid" evidence="1">
    <name>pPR2</name>
</geneLocation>
<protein>
    <submittedName>
        <fullName evidence="1">Uncharacterized protein</fullName>
    </submittedName>
</protein>
<sequence length="91" mass="9816">MRDEAERLAADYQKMCDALQSDVTGIIDAVTPALSLVSDATRERLANIITELTELRDSTPDPPTNRGPTIACAARTSFPQTARLTISPEIG</sequence>